<proteinExistence type="predicted"/>
<feature type="region of interest" description="Disordered" evidence="1">
    <location>
        <begin position="38"/>
        <end position="64"/>
    </location>
</feature>
<feature type="compositionally biased region" description="Basic and acidic residues" evidence="1">
    <location>
        <begin position="48"/>
        <end position="64"/>
    </location>
</feature>
<accession>G3HY71</accession>
<evidence type="ECO:0000313" key="2">
    <source>
        <dbReference type="EMBL" id="EGW07092.1"/>
    </source>
</evidence>
<reference evidence="3" key="1">
    <citation type="journal article" date="2011" name="Nat. Biotechnol.">
        <title>The genomic sequence of the Chinese hamster ovary (CHO)-K1 cell line.</title>
        <authorList>
            <person name="Xu X."/>
            <person name="Nagarajan H."/>
            <person name="Lewis N.E."/>
            <person name="Pan S."/>
            <person name="Cai Z."/>
            <person name="Liu X."/>
            <person name="Chen W."/>
            <person name="Xie M."/>
            <person name="Wang W."/>
            <person name="Hammond S."/>
            <person name="Andersen M.R."/>
            <person name="Neff N."/>
            <person name="Passarelli B."/>
            <person name="Koh W."/>
            <person name="Fan H.C."/>
            <person name="Wang J."/>
            <person name="Gui Y."/>
            <person name="Lee K.H."/>
            <person name="Betenbaugh M.J."/>
            <person name="Quake S.R."/>
            <person name="Famili I."/>
            <person name="Palsson B.O."/>
            <person name="Wang J."/>
        </authorList>
    </citation>
    <scope>NUCLEOTIDE SEQUENCE [LARGE SCALE GENOMIC DNA]</scope>
    <source>
        <strain evidence="3">CHO K1 cell line</strain>
    </source>
</reference>
<dbReference type="AlphaFoldDB" id="G3HY71"/>
<evidence type="ECO:0000313" key="3">
    <source>
        <dbReference type="Proteomes" id="UP000001075"/>
    </source>
</evidence>
<dbReference type="EMBL" id="JH000911">
    <property type="protein sequence ID" value="EGW07092.1"/>
    <property type="molecule type" value="Genomic_DNA"/>
</dbReference>
<dbReference type="InParanoid" id="G3HY71"/>
<feature type="region of interest" description="Disordered" evidence="1">
    <location>
        <begin position="83"/>
        <end position="111"/>
    </location>
</feature>
<name>G3HY71_CRIGR</name>
<dbReference type="Proteomes" id="UP000001075">
    <property type="component" value="Unassembled WGS sequence"/>
</dbReference>
<sequence length="111" mass="12255">MRSLLVHWNINAQSTFGLGGKRQVKGQRRSCGIWRKGQLMGNEPDMSEPLKSKASKTGEKCPKEQSNDFLSLTAFVPKDPAAREKKVGEHFTGVGQKEERTGLRHSGALSC</sequence>
<evidence type="ECO:0000256" key="1">
    <source>
        <dbReference type="SAM" id="MobiDB-lite"/>
    </source>
</evidence>
<protein>
    <submittedName>
        <fullName evidence="2">Uncharacterized protein</fullName>
    </submittedName>
</protein>
<organism evidence="2 3">
    <name type="scientific">Cricetulus griseus</name>
    <name type="common">Chinese hamster</name>
    <name type="synonym">Cricetulus barabensis griseus</name>
    <dbReference type="NCBI Taxonomy" id="10029"/>
    <lineage>
        <taxon>Eukaryota</taxon>
        <taxon>Metazoa</taxon>
        <taxon>Chordata</taxon>
        <taxon>Craniata</taxon>
        <taxon>Vertebrata</taxon>
        <taxon>Euteleostomi</taxon>
        <taxon>Mammalia</taxon>
        <taxon>Eutheria</taxon>
        <taxon>Euarchontoglires</taxon>
        <taxon>Glires</taxon>
        <taxon>Rodentia</taxon>
        <taxon>Myomorpha</taxon>
        <taxon>Muroidea</taxon>
        <taxon>Cricetidae</taxon>
        <taxon>Cricetinae</taxon>
        <taxon>Cricetulus</taxon>
    </lineage>
</organism>
<gene>
    <name evidence="2" type="ORF">I79_015991</name>
</gene>